<keyword evidence="8 11" id="KW-0012">Acyltransferase</keyword>
<feature type="transmembrane region" description="Helical" evidence="10">
    <location>
        <begin position="77"/>
        <end position="98"/>
    </location>
</feature>
<keyword evidence="5 10" id="KW-0812">Transmembrane</keyword>
<evidence type="ECO:0000256" key="7">
    <source>
        <dbReference type="ARBA" id="ARBA00023136"/>
    </source>
</evidence>
<feature type="transmembrane region" description="Helical" evidence="10">
    <location>
        <begin position="486"/>
        <end position="505"/>
    </location>
</feature>
<dbReference type="PANTHER" id="PTHR13906">
    <property type="entry name" value="PORCUPINE"/>
    <property type="match status" value="1"/>
</dbReference>
<protein>
    <submittedName>
        <fullName evidence="11">1-acylglycerol-3-phosphate O-acyltransferase</fullName>
        <ecNumber evidence="11">2.3.1.51</ecNumber>
    </submittedName>
</protein>
<dbReference type="NCBIfam" id="TIGR00803">
    <property type="entry name" value="nst"/>
    <property type="match status" value="1"/>
</dbReference>
<evidence type="ECO:0000256" key="1">
    <source>
        <dbReference type="ARBA" id="ARBA00004127"/>
    </source>
</evidence>
<evidence type="ECO:0000256" key="2">
    <source>
        <dbReference type="ARBA" id="ARBA00022448"/>
    </source>
</evidence>
<dbReference type="RefSeq" id="XP_016644682.1">
    <property type="nucleotide sequence ID" value="XM_016785900.1"/>
</dbReference>
<evidence type="ECO:0000256" key="4">
    <source>
        <dbReference type="ARBA" id="ARBA00022679"/>
    </source>
</evidence>
<dbReference type="GO" id="GO:0030258">
    <property type="term" value="P:lipid modification"/>
    <property type="evidence" value="ECO:0007669"/>
    <property type="project" value="TreeGrafter"/>
</dbReference>
<feature type="transmembrane region" description="Helical" evidence="10">
    <location>
        <begin position="146"/>
        <end position="163"/>
    </location>
</feature>
<dbReference type="VEuPathDB" id="FungiDB:SAPIO_CDS3018"/>
<feature type="transmembrane region" description="Helical" evidence="10">
    <location>
        <begin position="118"/>
        <end position="140"/>
    </location>
</feature>
<dbReference type="GO" id="GO:0016020">
    <property type="term" value="C:membrane"/>
    <property type="evidence" value="ECO:0007669"/>
    <property type="project" value="TreeGrafter"/>
</dbReference>
<keyword evidence="2" id="KW-0813">Transport</keyword>
<dbReference type="Pfam" id="PF08449">
    <property type="entry name" value="UAA"/>
    <property type="match status" value="1"/>
</dbReference>
<dbReference type="HOGENOM" id="CLU_315498_0_0_1"/>
<evidence type="ECO:0000256" key="10">
    <source>
        <dbReference type="SAM" id="Phobius"/>
    </source>
</evidence>
<feature type="transmembrane region" description="Helical" evidence="10">
    <location>
        <begin position="214"/>
        <end position="235"/>
    </location>
</feature>
<evidence type="ECO:0000313" key="11">
    <source>
        <dbReference type="EMBL" id="KEZ44883.1"/>
    </source>
</evidence>
<gene>
    <name evidence="11" type="ORF">SAPIO_CDS3018</name>
</gene>
<dbReference type="GO" id="GO:0055085">
    <property type="term" value="P:transmembrane transport"/>
    <property type="evidence" value="ECO:0007669"/>
    <property type="project" value="InterPro"/>
</dbReference>
<dbReference type="InterPro" id="IPR004299">
    <property type="entry name" value="MBOAT_fam"/>
</dbReference>
<organism evidence="11 12">
    <name type="scientific">Pseudallescheria apiosperma</name>
    <name type="common">Scedosporium apiospermum</name>
    <dbReference type="NCBI Taxonomy" id="563466"/>
    <lineage>
        <taxon>Eukaryota</taxon>
        <taxon>Fungi</taxon>
        <taxon>Dikarya</taxon>
        <taxon>Ascomycota</taxon>
        <taxon>Pezizomycotina</taxon>
        <taxon>Sordariomycetes</taxon>
        <taxon>Hypocreomycetidae</taxon>
        <taxon>Microascales</taxon>
        <taxon>Microascaceae</taxon>
        <taxon>Scedosporium</taxon>
    </lineage>
</organism>
<dbReference type="KEGG" id="sapo:SAPIO_CDS3018"/>
<keyword evidence="12" id="KW-1185">Reference proteome</keyword>
<feature type="transmembrane region" description="Helical" evidence="10">
    <location>
        <begin position="618"/>
        <end position="638"/>
    </location>
</feature>
<feature type="transmembrane region" description="Helical" evidence="10">
    <location>
        <begin position="339"/>
        <end position="358"/>
    </location>
</feature>
<keyword evidence="7 10" id="KW-0472">Membrane</keyword>
<keyword evidence="3" id="KW-0762">Sugar transport</keyword>
<dbReference type="InterPro" id="IPR049941">
    <property type="entry name" value="LPLAT_7/PORCN-like"/>
</dbReference>
<comment type="caution">
    <text evidence="11">The sequence shown here is derived from an EMBL/GenBank/DDBJ whole genome shotgun (WGS) entry which is preliminary data.</text>
</comment>
<feature type="transmembrane region" description="Helical" evidence="10">
    <location>
        <begin position="247"/>
        <end position="264"/>
    </location>
</feature>
<dbReference type="GO" id="GO:0046474">
    <property type="term" value="P:glycerophospholipid biosynthetic process"/>
    <property type="evidence" value="ECO:0007669"/>
    <property type="project" value="TreeGrafter"/>
</dbReference>
<dbReference type="GeneID" id="27722090"/>
<feature type="transmembrane region" description="Helical" evidence="10">
    <location>
        <begin position="284"/>
        <end position="306"/>
    </location>
</feature>
<feature type="transmembrane region" description="Helical" evidence="10">
    <location>
        <begin position="815"/>
        <end position="835"/>
    </location>
</feature>
<dbReference type="PANTHER" id="PTHR13906:SF4">
    <property type="entry name" value="LYSOPHOSPHOLIPID ACYLTRANSFERASE 6"/>
    <property type="match status" value="1"/>
</dbReference>
<evidence type="ECO:0000256" key="6">
    <source>
        <dbReference type="ARBA" id="ARBA00022989"/>
    </source>
</evidence>
<dbReference type="Proteomes" id="UP000028545">
    <property type="component" value="Unassembled WGS sequence"/>
</dbReference>
<proteinExistence type="predicted"/>
<feature type="transmembrane region" description="Helical" evidence="10">
    <location>
        <begin position="170"/>
        <end position="194"/>
    </location>
</feature>
<feature type="transmembrane region" description="Helical" evidence="10">
    <location>
        <begin position="644"/>
        <end position="666"/>
    </location>
</feature>
<dbReference type="Pfam" id="PF03062">
    <property type="entry name" value="MBOAT"/>
    <property type="match status" value="1"/>
</dbReference>
<dbReference type="InterPro" id="IPR013657">
    <property type="entry name" value="SCL35B1-4/HUT1"/>
</dbReference>
<feature type="transmembrane region" description="Helical" evidence="10">
    <location>
        <begin position="441"/>
        <end position="461"/>
    </location>
</feature>
<feature type="transmembrane region" description="Helical" evidence="10">
    <location>
        <begin position="52"/>
        <end position="71"/>
    </location>
</feature>
<dbReference type="GO" id="GO:0003841">
    <property type="term" value="F:1-acylglycerol-3-phosphate O-acyltransferase activity"/>
    <property type="evidence" value="ECO:0007669"/>
    <property type="project" value="UniProtKB-EC"/>
</dbReference>
<feature type="transmembrane region" description="Helical" evidence="10">
    <location>
        <begin position="313"/>
        <end position="333"/>
    </location>
</feature>
<sequence length="926" mass="102593">MTDKKIEDPEARLPQSGFRNGFVDEKEGFLSTRHSRQPPSLAMSKISNSPGLSILAYCLSSISMTVVNKYVVSGDAWNLNLFYLAIQAIVCTGTITVCKNVGLIRDLAPFDKDKARKWFPISVLLVGMIYTGTKALQYLSVPVYTIFKNLTIIVIAYGEVLWFGGSVSPLALLSFGLMVLSSVVAAWADIQSALSGNPLTGDAVSAMSTLNAGYAWMGLNVFCSASYVLAMKKVIKKMNFKDWDTMYYNNLLTIPVLIVLSLIAEDWSRPNLARNFPVETRNSLFIGMVYSGFAAIFISYCSAWCIRVTSSTTYSMVGALNKLPIAISGLIFFSAPITVGSVSAIFLGFVSGIVYSWARIRQSEMAKMSLPTKQPAMSASSLSNRDAANSDQEWGPLTTVFERLAPTVGASPDELKLVASFLLSYPLAAVLKRIPESKPGLKNLFIVATSIFYLIGLFDFWDGLRTFGISAGGTYLLASGFRTSPWMPWAGFIFVMGHMASNHLAHQFVTKPSAIDITGAQMVLVMKLSAFCWNVADGQLPPEQLSAFQRDRMLPELPGLLDFAGYVLFFPSLFAGPSFDYAEYRRWIDTTMFQVPTQVEPSKRPPVRKKRKIPRSGAPAAGKAATGLLWIGSFIYLSKWYQPGVLLTPAFMTHSFIGRVVFLYMVGLTARLKYYGVWTLTEGACILTGLGYNGVDPSTGRVSWDRLKNIDPWGVETAQNARGYLACWNINTSNWLRNYVYLRVTPRGKKPGFRASLITFGTSALWHGFHPGYYLTFVFASFVQTVSKNYRRYVRPFFLDPVTGLPLPRKRYYDILSLVVTQLTFSFATAPFLVLSFSGSLQVWSRMYFYPVLGIALSMAFFASPAKQILKQKLDQRQAVAGVKMVRSASQESLASREPVLGLSSDPQRDLSEIVEEIKADIQKRS</sequence>
<comment type="subcellular location">
    <subcellularLocation>
        <location evidence="1">Endomembrane system</location>
        <topology evidence="1">Multi-pass membrane protein</topology>
    </subcellularLocation>
</comment>
<dbReference type="GO" id="GO:0005783">
    <property type="term" value="C:endoplasmic reticulum"/>
    <property type="evidence" value="ECO:0007669"/>
    <property type="project" value="TreeGrafter"/>
</dbReference>
<evidence type="ECO:0000256" key="9">
    <source>
        <dbReference type="SAM" id="MobiDB-lite"/>
    </source>
</evidence>
<dbReference type="EMBL" id="JOWA01000087">
    <property type="protein sequence ID" value="KEZ44883.1"/>
    <property type="molecule type" value="Genomic_DNA"/>
</dbReference>
<dbReference type="EC" id="2.3.1.51" evidence="11"/>
<feature type="region of interest" description="Disordered" evidence="9">
    <location>
        <begin position="599"/>
        <end position="618"/>
    </location>
</feature>
<evidence type="ECO:0000256" key="3">
    <source>
        <dbReference type="ARBA" id="ARBA00022597"/>
    </source>
</evidence>
<name>A0A084GC21_PSEDA</name>
<dbReference type="AlphaFoldDB" id="A0A084GC21"/>
<dbReference type="OrthoDB" id="286734at2759"/>
<dbReference type="GO" id="GO:0047184">
    <property type="term" value="F:1-acylglycerophosphocholine O-acyltransferase activity"/>
    <property type="evidence" value="ECO:0007669"/>
    <property type="project" value="TreeGrafter"/>
</dbReference>
<evidence type="ECO:0000256" key="8">
    <source>
        <dbReference type="ARBA" id="ARBA00023315"/>
    </source>
</evidence>
<accession>A0A084GC21</accession>
<evidence type="ECO:0000313" key="12">
    <source>
        <dbReference type="Proteomes" id="UP000028545"/>
    </source>
</evidence>
<evidence type="ECO:0000256" key="5">
    <source>
        <dbReference type="ARBA" id="ARBA00022692"/>
    </source>
</evidence>
<feature type="compositionally biased region" description="Basic residues" evidence="9">
    <location>
        <begin position="605"/>
        <end position="614"/>
    </location>
</feature>
<keyword evidence="4 11" id="KW-0808">Transferase</keyword>
<feature type="transmembrane region" description="Helical" evidence="10">
    <location>
        <begin position="847"/>
        <end position="864"/>
    </location>
</feature>
<reference evidence="11 12" key="1">
    <citation type="journal article" date="2014" name="Genome Announc.">
        <title>Draft genome sequence of the pathogenic fungus Scedosporium apiospermum.</title>
        <authorList>
            <person name="Vandeputte P."/>
            <person name="Ghamrawi S."/>
            <person name="Rechenmann M."/>
            <person name="Iltis A."/>
            <person name="Giraud S."/>
            <person name="Fleury M."/>
            <person name="Thornton C."/>
            <person name="Delhaes L."/>
            <person name="Meyer W."/>
            <person name="Papon N."/>
            <person name="Bouchara J.P."/>
        </authorList>
    </citation>
    <scope>NUCLEOTIDE SEQUENCE [LARGE SCALE GENOMIC DNA]</scope>
    <source>
        <strain evidence="11 12">IHEM 14462</strain>
    </source>
</reference>
<keyword evidence="6 10" id="KW-1133">Transmembrane helix</keyword>